<evidence type="ECO:0000256" key="1">
    <source>
        <dbReference type="SAM" id="MobiDB-lite"/>
    </source>
</evidence>
<feature type="compositionally biased region" description="Low complexity" evidence="1">
    <location>
        <begin position="1"/>
        <end position="20"/>
    </location>
</feature>
<evidence type="ECO:0000313" key="3">
    <source>
        <dbReference type="Proteomes" id="UP000290288"/>
    </source>
</evidence>
<gene>
    <name evidence="2" type="ORF">EST38_g5757</name>
</gene>
<name>A0A4Q2DMY3_9AGAR</name>
<dbReference type="EMBL" id="SDEE01000167">
    <property type="protein sequence ID" value="RXW20095.1"/>
    <property type="molecule type" value="Genomic_DNA"/>
</dbReference>
<feature type="region of interest" description="Disordered" evidence="1">
    <location>
        <begin position="1"/>
        <end position="133"/>
    </location>
</feature>
<protein>
    <submittedName>
        <fullName evidence="2">Uncharacterized protein</fullName>
    </submittedName>
</protein>
<proteinExistence type="predicted"/>
<feature type="compositionally biased region" description="Basic residues" evidence="1">
    <location>
        <begin position="21"/>
        <end position="33"/>
    </location>
</feature>
<evidence type="ECO:0000313" key="2">
    <source>
        <dbReference type="EMBL" id="RXW20095.1"/>
    </source>
</evidence>
<dbReference type="Proteomes" id="UP000290288">
    <property type="component" value="Unassembled WGS sequence"/>
</dbReference>
<reference evidence="2 3" key="1">
    <citation type="submission" date="2019-01" db="EMBL/GenBank/DDBJ databases">
        <title>Draft genome sequence of Psathyrella aberdarensis IHI B618.</title>
        <authorList>
            <person name="Buettner E."/>
            <person name="Kellner H."/>
        </authorList>
    </citation>
    <scope>NUCLEOTIDE SEQUENCE [LARGE SCALE GENOMIC DNA]</scope>
    <source>
        <strain evidence="2 3">IHI B618</strain>
    </source>
</reference>
<keyword evidence="3" id="KW-1185">Reference proteome</keyword>
<comment type="caution">
    <text evidence="2">The sequence shown here is derived from an EMBL/GenBank/DDBJ whole genome shotgun (WGS) entry which is preliminary data.</text>
</comment>
<accession>A0A4Q2DMY3</accession>
<dbReference type="AlphaFoldDB" id="A0A4Q2DMY3"/>
<organism evidence="2 3">
    <name type="scientific">Candolleomyces aberdarensis</name>
    <dbReference type="NCBI Taxonomy" id="2316362"/>
    <lineage>
        <taxon>Eukaryota</taxon>
        <taxon>Fungi</taxon>
        <taxon>Dikarya</taxon>
        <taxon>Basidiomycota</taxon>
        <taxon>Agaricomycotina</taxon>
        <taxon>Agaricomycetes</taxon>
        <taxon>Agaricomycetidae</taxon>
        <taxon>Agaricales</taxon>
        <taxon>Agaricineae</taxon>
        <taxon>Psathyrellaceae</taxon>
        <taxon>Candolleomyces</taxon>
    </lineage>
</organism>
<sequence>MPSNNIHSSNGPNGPGSTPGRRSRALAKLKKKLLSCQHQNHNALPVKTVDTQHGVTASFPPSGDGSRRGHATVVASVPLDNELDPDPSASKNMDSDLAISPPTALGSPVVLRPQTPRSQRPRGFTPKSESTPPDVIDISLSSSEHLHNMKCQKGDTMYHGPTKSRIYSDNANPDVLPMVTRKMTREGKAPHIENSVLDLEQEIHCPKKKCPAAYALYHAT</sequence>